<keyword evidence="3" id="KW-1185">Reference proteome</keyword>
<gene>
    <name evidence="2" type="ORF">HID58_040948</name>
</gene>
<feature type="region of interest" description="Disordered" evidence="1">
    <location>
        <begin position="25"/>
        <end position="67"/>
    </location>
</feature>
<reference evidence="2 3" key="1">
    <citation type="submission" date="2021-05" db="EMBL/GenBank/DDBJ databases">
        <title>Genome Assembly of Synthetic Allotetraploid Brassica napus Reveals Homoeologous Exchanges between Subgenomes.</title>
        <authorList>
            <person name="Davis J.T."/>
        </authorList>
    </citation>
    <scope>NUCLEOTIDE SEQUENCE [LARGE SCALE GENOMIC DNA]</scope>
    <source>
        <strain evidence="3">cv. Da-Ae</strain>
        <tissue evidence="2">Seedling</tissue>
    </source>
</reference>
<evidence type="ECO:0000313" key="2">
    <source>
        <dbReference type="EMBL" id="KAH0901445.1"/>
    </source>
</evidence>
<name>A0ABQ8B9G1_BRANA</name>
<dbReference type="EMBL" id="JAGKQM010000011">
    <property type="protein sequence ID" value="KAH0901445.1"/>
    <property type="molecule type" value="Genomic_DNA"/>
</dbReference>
<protein>
    <submittedName>
        <fullName evidence="2">Uncharacterized protein</fullName>
    </submittedName>
</protein>
<proteinExistence type="predicted"/>
<evidence type="ECO:0000313" key="3">
    <source>
        <dbReference type="Proteomes" id="UP000824890"/>
    </source>
</evidence>
<feature type="compositionally biased region" description="Low complexity" evidence="1">
    <location>
        <begin position="56"/>
        <end position="67"/>
    </location>
</feature>
<accession>A0ABQ8B9G1</accession>
<comment type="caution">
    <text evidence="2">The sequence shown here is derived from an EMBL/GenBank/DDBJ whole genome shotgun (WGS) entry which is preliminary data.</text>
</comment>
<organism evidence="2 3">
    <name type="scientific">Brassica napus</name>
    <name type="common">Rape</name>
    <dbReference type="NCBI Taxonomy" id="3708"/>
    <lineage>
        <taxon>Eukaryota</taxon>
        <taxon>Viridiplantae</taxon>
        <taxon>Streptophyta</taxon>
        <taxon>Embryophyta</taxon>
        <taxon>Tracheophyta</taxon>
        <taxon>Spermatophyta</taxon>
        <taxon>Magnoliopsida</taxon>
        <taxon>eudicotyledons</taxon>
        <taxon>Gunneridae</taxon>
        <taxon>Pentapetalae</taxon>
        <taxon>rosids</taxon>
        <taxon>malvids</taxon>
        <taxon>Brassicales</taxon>
        <taxon>Brassicaceae</taxon>
        <taxon>Brassiceae</taxon>
        <taxon>Brassica</taxon>
    </lineage>
</organism>
<dbReference type="Proteomes" id="UP000824890">
    <property type="component" value="Unassembled WGS sequence"/>
</dbReference>
<sequence>MDIRTLSQIRKSSESVTKHYAEVMSRTGEDVKRSKQLKTLGKNEDGGTSASVEGVQQGSGTSSQQQLLQSLFSGSSRGREIENMVSGGANSEGGGGFDLYMSRLSSLFLI</sequence>
<evidence type="ECO:0000256" key="1">
    <source>
        <dbReference type="SAM" id="MobiDB-lite"/>
    </source>
</evidence>